<protein>
    <submittedName>
        <fullName evidence="1">Uncharacterized protein</fullName>
    </submittedName>
</protein>
<dbReference type="AlphaFoldDB" id="A0A6J4I935"/>
<proteinExistence type="predicted"/>
<sequence length="73" mass="8237">MNRVLPFGLRAVAAEVRRGPSRLDGRECIVLDYSRSSLVARGVRDELRLVRTGLYLGRAHWRGVRLADFALEA</sequence>
<dbReference type="EMBL" id="CADCTG010000151">
    <property type="protein sequence ID" value="CAA9244849.1"/>
    <property type="molecule type" value="Genomic_DNA"/>
</dbReference>
<evidence type="ECO:0000313" key="1">
    <source>
        <dbReference type="EMBL" id="CAA9244849.1"/>
    </source>
</evidence>
<accession>A0A6J4I935</accession>
<name>A0A6J4I935_9PROT</name>
<reference evidence="1" key="1">
    <citation type="submission" date="2020-02" db="EMBL/GenBank/DDBJ databases">
        <authorList>
            <person name="Meier V. D."/>
        </authorList>
    </citation>
    <scope>NUCLEOTIDE SEQUENCE</scope>
    <source>
        <strain evidence="1">AVDCRST_MAG08</strain>
    </source>
</reference>
<gene>
    <name evidence="1" type="ORF">AVDCRST_MAG08-1807</name>
</gene>
<organism evidence="1">
    <name type="scientific">uncultured Acetobacteraceae bacterium</name>
    <dbReference type="NCBI Taxonomy" id="169975"/>
    <lineage>
        <taxon>Bacteria</taxon>
        <taxon>Pseudomonadati</taxon>
        <taxon>Pseudomonadota</taxon>
        <taxon>Alphaproteobacteria</taxon>
        <taxon>Acetobacterales</taxon>
        <taxon>Acetobacteraceae</taxon>
        <taxon>environmental samples</taxon>
    </lineage>
</organism>